<gene>
    <name evidence="3" type="ORF">HPB51_017612</name>
</gene>
<comment type="caution">
    <text evidence="3">The sequence shown here is derived from an EMBL/GenBank/DDBJ whole genome shotgun (WGS) entry which is preliminary data.</text>
</comment>
<proteinExistence type="predicted"/>
<name>A0A9J6EHV7_RHIMP</name>
<dbReference type="InterPro" id="IPR000421">
    <property type="entry name" value="FA58C"/>
</dbReference>
<sequence>MAESSSHGRSNGVSPETRNPGTRGRFSRIAHAKDALSKRGVRLLRELNGGAWCPAPQISSQTHEYLEVNLRSVHVLTSLATQGRFGNGQGREFAEEFMVEYWRPGLHKWLRYRNRTHHEVRLYKTPSQNTIPAAAAAFSMEAKMLRFGCTSENPRWSKFLEPPTMASLTIM</sequence>
<feature type="region of interest" description="Disordered" evidence="1">
    <location>
        <begin position="1"/>
        <end position="28"/>
    </location>
</feature>
<protein>
    <recommendedName>
        <fullName evidence="2">F5/8 type C domain-containing protein</fullName>
    </recommendedName>
</protein>
<organism evidence="3 4">
    <name type="scientific">Rhipicephalus microplus</name>
    <name type="common">Cattle tick</name>
    <name type="synonym">Boophilus microplus</name>
    <dbReference type="NCBI Taxonomy" id="6941"/>
    <lineage>
        <taxon>Eukaryota</taxon>
        <taxon>Metazoa</taxon>
        <taxon>Ecdysozoa</taxon>
        <taxon>Arthropoda</taxon>
        <taxon>Chelicerata</taxon>
        <taxon>Arachnida</taxon>
        <taxon>Acari</taxon>
        <taxon>Parasitiformes</taxon>
        <taxon>Ixodida</taxon>
        <taxon>Ixodoidea</taxon>
        <taxon>Ixodidae</taxon>
        <taxon>Rhipicephalinae</taxon>
        <taxon>Rhipicephalus</taxon>
        <taxon>Boophilus</taxon>
    </lineage>
</organism>
<dbReference type="InterPro" id="IPR008979">
    <property type="entry name" value="Galactose-bd-like_sf"/>
</dbReference>
<reference evidence="3" key="1">
    <citation type="journal article" date="2020" name="Cell">
        <title>Large-Scale Comparative Analyses of Tick Genomes Elucidate Their Genetic Diversity and Vector Capacities.</title>
        <authorList>
            <consortium name="Tick Genome and Microbiome Consortium (TIGMIC)"/>
            <person name="Jia N."/>
            <person name="Wang J."/>
            <person name="Shi W."/>
            <person name="Du L."/>
            <person name="Sun Y."/>
            <person name="Zhan W."/>
            <person name="Jiang J.F."/>
            <person name="Wang Q."/>
            <person name="Zhang B."/>
            <person name="Ji P."/>
            <person name="Bell-Sakyi L."/>
            <person name="Cui X.M."/>
            <person name="Yuan T.T."/>
            <person name="Jiang B.G."/>
            <person name="Yang W.F."/>
            <person name="Lam T.T."/>
            <person name="Chang Q.C."/>
            <person name="Ding S.J."/>
            <person name="Wang X.J."/>
            <person name="Zhu J.G."/>
            <person name="Ruan X.D."/>
            <person name="Zhao L."/>
            <person name="Wei J.T."/>
            <person name="Ye R.Z."/>
            <person name="Que T.C."/>
            <person name="Du C.H."/>
            <person name="Zhou Y.H."/>
            <person name="Cheng J.X."/>
            <person name="Dai P.F."/>
            <person name="Guo W.B."/>
            <person name="Han X.H."/>
            <person name="Huang E.J."/>
            <person name="Li L.F."/>
            <person name="Wei W."/>
            <person name="Gao Y.C."/>
            <person name="Liu J.Z."/>
            <person name="Shao H.Z."/>
            <person name="Wang X."/>
            <person name="Wang C.C."/>
            <person name="Yang T.C."/>
            <person name="Huo Q.B."/>
            <person name="Li W."/>
            <person name="Chen H.Y."/>
            <person name="Chen S.E."/>
            <person name="Zhou L.G."/>
            <person name="Ni X.B."/>
            <person name="Tian J.H."/>
            <person name="Sheng Y."/>
            <person name="Liu T."/>
            <person name="Pan Y.S."/>
            <person name="Xia L.Y."/>
            <person name="Li J."/>
            <person name="Zhao F."/>
            <person name="Cao W.C."/>
        </authorList>
    </citation>
    <scope>NUCLEOTIDE SEQUENCE</scope>
    <source>
        <strain evidence="3">Rmic-2018</strain>
    </source>
</reference>
<evidence type="ECO:0000313" key="4">
    <source>
        <dbReference type="Proteomes" id="UP000821866"/>
    </source>
</evidence>
<accession>A0A9J6EHV7</accession>
<feature type="domain" description="F5/8 type C" evidence="2">
    <location>
        <begin position="2"/>
        <end position="147"/>
    </location>
</feature>
<keyword evidence="4" id="KW-1185">Reference proteome</keyword>
<evidence type="ECO:0000259" key="2">
    <source>
        <dbReference type="PROSITE" id="PS50022"/>
    </source>
</evidence>
<evidence type="ECO:0000256" key="1">
    <source>
        <dbReference type="SAM" id="MobiDB-lite"/>
    </source>
</evidence>
<feature type="compositionally biased region" description="Polar residues" evidence="1">
    <location>
        <begin position="1"/>
        <end position="20"/>
    </location>
</feature>
<dbReference type="AlphaFoldDB" id="A0A9J6EHV7"/>
<dbReference type="Pfam" id="PF00754">
    <property type="entry name" value="F5_F8_type_C"/>
    <property type="match status" value="1"/>
</dbReference>
<reference evidence="3" key="2">
    <citation type="submission" date="2021-09" db="EMBL/GenBank/DDBJ databases">
        <authorList>
            <person name="Jia N."/>
            <person name="Wang J."/>
            <person name="Shi W."/>
            <person name="Du L."/>
            <person name="Sun Y."/>
            <person name="Zhan W."/>
            <person name="Jiang J."/>
            <person name="Wang Q."/>
            <person name="Zhang B."/>
            <person name="Ji P."/>
            <person name="Sakyi L.B."/>
            <person name="Cui X."/>
            <person name="Yuan T."/>
            <person name="Jiang B."/>
            <person name="Yang W."/>
            <person name="Lam T.T.-Y."/>
            <person name="Chang Q."/>
            <person name="Ding S."/>
            <person name="Wang X."/>
            <person name="Zhu J."/>
            <person name="Ruan X."/>
            <person name="Zhao L."/>
            <person name="Wei J."/>
            <person name="Que T."/>
            <person name="Du C."/>
            <person name="Cheng J."/>
            <person name="Dai P."/>
            <person name="Han X."/>
            <person name="Huang E."/>
            <person name="Gao Y."/>
            <person name="Liu J."/>
            <person name="Shao H."/>
            <person name="Ye R."/>
            <person name="Li L."/>
            <person name="Wei W."/>
            <person name="Wang X."/>
            <person name="Wang C."/>
            <person name="Huo Q."/>
            <person name="Li W."/>
            <person name="Guo W."/>
            <person name="Chen H."/>
            <person name="Chen S."/>
            <person name="Zhou L."/>
            <person name="Zhou L."/>
            <person name="Ni X."/>
            <person name="Tian J."/>
            <person name="Zhou Y."/>
            <person name="Sheng Y."/>
            <person name="Liu T."/>
            <person name="Pan Y."/>
            <person name="Xia L."/>
            <person name="Li J."/>
            <person name="Zhao F."/>
            <person name="Cao W."/>
        </authorList>
    </citation>
    <scope>NUCLEOTIDE SEQUENCE</scope>
    <source>
        <strain evidence="3">Rmic-2018</strain>
        <tissue evidence="3">Larvae</tissue>
    </source>
</reference>
<dbReference type="SUPFAM" id="SSF49785">
    <property type="entry name" value="Galactose-binding domain-like"/>
    <property type="match status" value="1"/>
</dbReference>
<dbReference type="PROSITE" id="PS50022">
    <property type="entry name" value="FA58C_3"/>
    <property type="match status" value="1"/>
</dbReference>
<dbReference type="Proteomes" id="UP000821866">
    <property type="component" value="Chromosome 2"/>
</dbReference>
<dbReference type="VEuPathDB" id="VectorBase:LOC119161493"/>
<dbReference type="Gene3D" id="2.60.120.260">
    <property type="entry name" value="Galactose-binding domain-like"/>
    <property type="match status" value="1"/>
</dbReference>
<dbReference type="EMBL" id="JABSTU010000004">
    <property type="protein sequence ID" value="KAH8033914.1"/>
    <property type="molecule type" value="Genomic_DNA"/>
</dbReference>
<evidence type="ECO:0000313" key="3">
    <source>
        <dbReference type="EMBL" id="KAH8033914.1"/>
    </source>
</evidence>